<accession>A0A369QGY0</accession>
<evidence type="ECO:0000313" key="3">
    <source>
        <dbReference type="Proteomes" id="UP000253919"/>
    </source>
</evidence>
<feature type="transmembrane region" description="Helical" evidence="1">
    <location>
        <begin position="208"/>
        <end position="225"/>
    </location>
</feature>
<keyword evidence="3" id="KW-1185">Reference proteome</keyword>
<dbReference type="AlphaFoldDB" id="A0A369QGY0"/>
<dbReference type="RefSeq" id="WP_115372813.1">
    <property type="nucleotide sequence ID" value="NZ_QASA01000001.1"/>
</dbReference>
<evidence type="ECO:0008006" key="4">
    <source>
        <dbReference type="Google" id="ProtNLM"/>
    </source>
</evidence>
<keyword evidence="1" id="KW-0472">Membrane</keyword>
<dbReference type="PROSITE" id="PS51257">
    <property type="entry name" value="PROKAR_LIPOPROTEIN"/>
    <property type="match status" value="1"/>
</dbReference>
<gene>
    <name evidence="2" type="ORF">AHMF7616_02135</name>
</gene>
<reference evidence="2 3" key="1">
    <citation type="submission" date="2018-04" db="EMBL/GenBank/DDBJ databases">
        <title>Adhaeribacter sp. HMF7616 genome sequencing and assembly.</title>
        <authorList>
            <person name="Kang H."/>
            <person name="Kang J."/>
            <person name="Cha I."/>
            <person name="Kim H."/>
            <person name="Joh K."/>
        </authorList>
    </citation>
    <scope>NUCLEOTIDE SEQUENCE [LARGE SCALE GENOMIC DNA]</scope>
    <source>
        <strain evidence="2 3">HMF7616</strain>
    </source>
</reference>
<dbReference type="Proteomes" id="UP000253919">
    <property type="component" value="Unassembled WGS sequence"/>
</dbReference>
<feature type="transmembrane region" description="Helical" evidence="1">
    <location>
        <begin position="135"/>
        <end position="154"/>
    </location>
</feature>
<feature type="transmembrane region" description="Helical" evidence="1">
    <location>
        <begin position="301"/>
        <end position="321"/>
    </location>
</feature>
<name>A0A369QGY0_9BACT</name>
<feature type="transmembrane region" description="Helical" evidence="1">
    <location>
        <begin position="7"/>
        <end position="26"/>
    </location>
</feature>
<proteinExistence type="predicted"/>
<organism evidence="2 3">
    <name type="scientific">Adhaeribacter pallidiroseus</name>
    <dbReference type="NCBI Taxonomy" id="2072847"/>
    <lineage>
        <taxon>Bacteria</taxon>
        <taxon>Pseudomonadati</taxon>
        <taxon>Bacteroidota</taxon>
        <taxon>Cytophagia</taxon>
        <taxon>Cytophagales</taxon>
        <taxon>Hymenobacteraceae</taxon>
        <taxon>Adhaeribacter</taxon>
    </lineage>
</organism>
<feature type="transmembrane region" description="Helical" evidence="1">
    <location>
        <begin position="333"/>
        <end position="353"/>
    </location>
</feature>
<dbReference type="OrthoDB" id="878475at2"/>
<feature type="transmembrane region" description="Helical" evidence="1">
    <location>
        <begin position="111"/>
        <end position="129"/>
    </location>
</feature>
<protein>
    <recommendedName>
        <fullName evidence="4">Glycosyltransferase RgtA/B/C/D-like domain-containing protein</fullName>
    </recommendedName>
</protein>
<keyword evidence="1" id="KW-0812">Transmembrane</keyword>
<evidence type="ECO:0000256" key="1">
    <source>
        <dbReference type="SAM" id="Phobius"/>
    </source>
</evidence>
<evidence type="ECO:0000313" key="2">
    <source>
        <dbReference type="EMBL" id="RDC63530.1"/>
    </source>
</evidence>
<feature type="transmembrane region" description="Helical" evidence="1">
    <location>
        <begin position="78"/>
        <end position="99"/>
    </location>
</feature>
<feature type="transmembrane region" description="Helical" evidence="1">
    <location>
        <begin position="360"/>
        <end position="380"/>
    </location>
</feature>
<comment type="caution">
    <text evidence="2">The sequence shown here is derived from an EMBL/GenBank/DDBJ whole genome shotgun (WGS) entry which is preliminary data.</text>
</comment>
<sequence>MNRSRFAGFYSVFTLTLALFVFTYVFTGCFYETNDDVILTFLISGVFNQQPLPNLTLYLHGFSQGMAFLYQILPNVPWYGLILYSLLFSITGLAFWLIYQHLRPRYSPGKIYLLLIFLYLANWYEHVFWFNYSRLPILFAGMAGLVALVDRQLGKPFTFRQALIPGFLLLVAFCIRPSLAVFGFLLVMPLLLYSPGLTFSFRKSARQVLPFVFGCIVVSMVMLVQDTPAQKQYRRYDVLKSQILDYYWCCSPPVNPADKLLYAGIEQWFLADQNSTKFLTQHAADSHFFWQQVALAKLMQFLKYLVFDQFLAVSFIAGLLWYSRFSWRKKDLYWLGLYHVYFWSILVVTGLFFKIPPRIFTPAISLLLLVHLLALPVAINQVKRPVYARVLGLCLLLAQLYKINHRVGWQQQRQHQSEVVWRQVQNNYPGYFIIAAGLENELRALRPFKTYALPQQKLLAITSWQTLDPQYAQFWYNRTKQTNLGEALLQLSRQEKVIWISNPDFMFFLQRFFKFFYGRDLQFSQVKLISSPTSPEKLGYYKVKIKN</sequence>
<dbReference type="EMBL" id="QASA01000001">
    <property type="protein sequence ID" value="RDC63530.1"/>
    <property type="molecule type" value="Genomic_DNA"/>
</dbReference>
<keyword evidence="1" id="KW-1133">Transmembrane helix</keyword>